<feature type="region of interest" description="Disordered" evidence="1">
    <location>
        <begin position="704"/>
        <end position="841"/>
    </location>
</feature>
<reference evidence="2 3" key="1">
    <citation type="journal article" date="2018" name="BMC Genomics">
        <title>The genome of Naegleria lovaniensis, the basis for a comparative approach to unravel pathogenicity factors of the human pathogenic amoeba N. fowleri.</title>
        <authorList>
            <person name="Liechti N."/>
            <person name="Schurch N."/>
            <person name="Bruggmann R."/>
            <person name="Wittwer M."/>
        </authorList>
    </citation>
    <scope>NUCLEOTIDE SEQUENCE [LARGE SCALE GENOMIC DNA]</scope>
    <source>
        <strain evidence="2 3">ATCC 30569</strain>
    </source>
</reference>
<dbReference type="AlphaFoldDB" id="A0AA88KK28"/>
<dbReference type="Proteomes" id="UP000816034">
    <property type="component" value="Unassembled WGS sequence"/>
</dbReference>
<sequence length="841" mass="97124">MPRKKKQPVKEDEDVMMEEEEEKSDDEHVEAVVEEPNFMIDDSDEIKPFTNDYDFIIQFDSLEKLPEDVVFEIFTFLPAVPYYFSLQRLSKYYQRKFKFALSKSQHLDLSSMQFATWMHSRDPKLKNVYDLIDSCKDCLKSIKLPRLYLEQDACKNQILTPCTQLNEITFVFPTQYFTQLFSNQYGRGYYYAGYASDMPDHDKTNRNVWSNSLKVLNILGLEKPRKSRRHATYNFNAAALKHILERFPALAEINFIFSSYQERDLRSLFDRIKESRKQLLSFRESKTKSTIPYISGNWYEEAAGYIDFEFNQDLKINVIGNIGRLNTLEAAKTLCEKYNINPNTELSLTFSNATYSGTLLDQIIGKKVAYKQKHQIIAYLLAQGSQLTKLSCNSWMGLLSQKNGKIEQLLAEITKYAKKHYSGKMMTHTTFSQLMQICHKKQIPIARSLEVMYENGWSDLNDPDNDYVSAAILNKDVLEFMVEKAGCSLTNLKDCPHGTALMACFEQNLNSLPVVLSKVPEQLSALVGPDTFTNRPTAFIRAIRSSTAIPDVVIQHILDNYSDHIDFDMKCEGTKDTLLHEMISAQRTECVRTLLAVLKEKEKLEGIINAKNSKDETPLFLACSYRFIQLAVDMVKNYGADPNILNETSMEYPYERAKAGGFFVPSTGFTISSALISIPDELKPEKPLSKEKRQAMALKKLQKKYEEKNNEKNDTSEEQQPLDEDEDDDDESKPRRSKRKSARNRKTYTDDVMDTLSAEEQEEEEEKPKKTKGRKKKAAKASEDEESEKEETPKKKKAASKRKKEEETNEDENENEENAEEEEQPKKKKKQTKPRTSRKKK</sequence>
<dbReference type="EMBL" id="PYSW02000038">
    <property type="protein sequence ID" value="KAG2377414.1"/>
    <property type="molecule type" value="Genomic_DNA"/>
</dbReference>
<protein>
    <submittedName>
        <fullName evidence="2">Uncharacterized protein</fullName>
    </submittedName>
</protein>
<comment type="caution">
    <text evidence="2">The sequence shown here is derived from an EMBL/GenBank/DDBJ whole genome shotgun (WGS) entry which is preliminary data.</text>
</comment>
<evidence type="ECO:0000313" key="3">
    <source>
        <dbReference type="Proteomes" id="UP000816034"/>
    </source>
</evidence>
<feature type="compositionally biased region" description="Acidic residues" evidence="1">
    <location>
        <begin position="11"/>
        <end position="24"/>
    </location>
</feature>
<feature type="compositionally biased region" description="Acidic residues" evidence="1">
    <location>
        <begin position="751"/>
        <end position="765"/>
    </location>
</feature>
<evidence type="ECO:0000313" key="2">
    <source>
        <dbReference type="EMBL" id="KAG2377414.1"/>
    </source>
</evidence>
<gene>
    <name evidence="2" type="ORF">C9374_009325</name>
</gene>
<feature type="compositionally biased region" description="Basic residues" evidence="1">
    <location>
        <begin position="826"/>
        <end position="841"/>
    </location>
</feature>
<keyword evidence="3" id="KW-1185">Reference proteome</keyword>
<feature type="region of interest" description="Disordered" evidence="1">
    <location>
        <begin position="1"/>
        <end position="28"/>
    </location>
</feature>
<evidence type="ECO:0000256" key="1">
    <source>
        <dbReference type="SAM" id="MobiDB-lite"/>
    </source>
</evidence>
<proteinExistence type="predicted"/>
<accession>A0AA88KK28</accession>
<dbReference type="RefSeq" id="XP_044544676.1">
    <property type="nucleotide sequence ID" value="XM_044699500.1"/>
</dbReference>
<dbReference type="Gene3D" id="1.25.40.20">
    <property type="entry name" value="Ankyrin repeat-containing domain"/>
    <property type="match status" value="1"/>
</dbReference>
<dbReference type="SUPFAM" id="SSF48403">
    <property type="entry name" value="Ankyrin repeat"/>
    <property type="match status" value="1"/>
</dbReference>
<feature type="compositionally biased region" description="Basic and acidic residues" evidence="1">
    <location>
        <begin position="704"/>
        <end position="715"/>
    </location>
</feature>
<dbReference type="GeneID" id="68101779"/>
<dbReference type="InterPro" id="IPR036770">
    <property type="entry name" value="Ankyrin_rpt-contain_sf"/>
</dbReference>
<feature type="compositionally biased region" description="Basic residues" evidence="1">
    <location>
        <begin position="769"/>
        <end position="779"/>
    </location>
</feature>
<feature type="compositionally biased region" description="Acidic residues" evidence="1">
    <location>
        <begin position="807"/>
        <end position="823"/>
    </location>
</feature>
<feature type="compositionally biased region" description="Basic residues" evidence="1">
    <location>
        <begin position="735"/>
        <end position="746"/>
    </location>
</feature>
<organism evidence="2 3">
    <name type="scientific">Naegleria lovaniensis</name>
    <name type="common">Amoeba</name>
    <dbReference type="NCBI Taxonomy" id="51637"/>
    <lineage>
        <taxon>Eukaryota</taxon>
        <taxon>Discoba</taxon>
        <taxon>Heterolobosea</taxon>
        <taxon>Tetramitia</taxon>
        <taxon>Eutetramitia</taxon>
        <taxon>Vahlkampfiidae</taxon>
        <taxon>Naegleria</taxon>
    </lineage>
</organism>
<feature type="compositionally biased region" description="Acidic residues" evidence="1">
    <location>
        <begin position="716"/>
        <end position="731"/>
    </location>
</feature>
<name>A0AA88KK28_NAELO</name>